<keyword evidence="1" id="KW-0234">DNA repair</keyword>
<dbReference type="InterPro" id="IPR027417">
    <property type="entry name" value="P-loop_NTPase"/>
</dbReference>
<dbReference type="AlphaFoldDB" id="A0A6P7TLL4"/>
<proteinExistence type="inferred from homology"/>
<dbReference type="Gene3D" id="3.40.50.300">
    <property type="entry name" value="P-loop containing nucleotide triphosphate hydrolases"/>
    <property type="match status" value="1"/>
</dbReference>
<sequence length="401" mass="45167">MVAQVAQDVPRLLEVQRIEYNRFLASINSNEGQHFSWMLPAEPEKTFLMNLLLAKIRQENGIAIAVASSGIAATLLHDGRTAHSAFKLPLDLTKQGNPTCNVSRGSPMGNLLTECSLIIWDEEAMCYKAVFEALERFLQDLRRNMRVMGGVIVLLAGNFRQTLPVIPRRTRADEVNASIKSSYLWHHNEKLHLTTNMRVQMFGDENAATFSAQLLDVSNGTVAGDTDGFIHLPFSNFVPNVDDLISAVFPDIASQILHKTCLQGIAILAPHNKTVDAINNKVFDLLPGEKLSFKSIDTHENPEDISVFTTEFLNSQTPTGLPSQELHLKGRRSRKMTGSVIREVLKFSRQQCTYHLTREFLAKNNMLLPLHLLYYPDLPPADLHLFLKMKNQLRGRDQERI</sequence>
<dbReference type="SUPFAM" id="SSF52540">
    <property type="entry name" value="P-loop containing nucleoside triphosphate hydrolases"/>
    <property type="match status" value="2"/>
</dbReference>
<comment type="similarity">
    <text evidence="1">Belongs to the helicase family.</text>
</comment>
<dbReference type="GO" id="GO:0016787">
    <property type="term" value="F:hydrolase activity"/>
    <property type="evidence" value="ECO:0007669"/>
    <property type="project" value="UniProtKB-KW"/>
</dbReference>
<dbReference type="GO" id="GO:0006310">
    <property type="term" value="P:DNA recombination"/>
    <property type="evidence" value="ECO:0007669"/>
    <property type="project" value="UniProtKB-KW"/>
</dbReference>
<keyword evidence="1" id="KW-0067">ATP-binding</keyword>
<organism evidence="3 4">
    <name type="scientific">Octopus sinensis</name>
    <name type="common">East Asian common octopus</name>
    <dbReference type="NCBI Taxonomy" id="2607531"/>
    <lineage>
        <taxon>Eukaryota</taxon>
        <taxon>Metazoa</taxon>
        <taxon>Spiralia</taxon>
        <taxon>Lophotrochozoa</taxon>
        <taxon>Mollusca</taxon>
        <taxon>Cephalopoda</taxon>
        <taxon>Coleoidea</taxon>
        <taxon>Octopodiformes</taxon>
        <taxon>Octopoda</taxon>
        <taxon>Incirrata</taxon>
        <taxon>Octopodidae</taxon>
        <taxon>Octopus</taxon>
    </lineage>
</organism>
<accession>A0A6P7TLL4</accession>
<dbReference type="PANTHER" id="PTHR10492:SF95">
    <property type="entry name" value="HELITRON HELICASE-LIKE DOMAIN-CONTAINING PROTEIN"/>
    <property type="match status" value="1"/>
</dbReference>
<dbReference type="RefSeq" id="XP_029652809.1">
    <property type="nucleotide sequence ID" value="XM_029796949.1"/>
</dbReference>
<dbReference type="KEGG" id="osn:115225975"/>
<dbReference type="PANTHER" id="PTHR10492">
    <property type="match status" value="1"/>
</dbReference>
<feature type="domain" description="DNA helicase Pif1-like DEAD-box helicase" evidence="2">
    <location>
        <begin position="15"/>
        <end position="224"/>
    </location>
</feature>
<dbReference type="GO" id="GO:0006281">
    <property type="term" value="P:DNA repair"/>
    <property type="evidence" value="ECO:0007669"/>
    <property type="project" value="UniProtKB-KW"/>
</dbReference>
<reference evidence="4" key="1">
    <citation type="submission" date="2025-08" db="UniProtKB">
        <authorList>
            <consortium name="RefSeq"/>
        </authorList>
    </citation>
    <scope>IDENTIFICATION</scope>
</reference>
<evidence type="ECO:0000313" key="3">
    <source>
        <dbReference type="Proteomes" id="UP000515154"/>
    </source>
</evidence>
<keyword evidence="1" id="KW-0547">Nucleotide-binding</keyword>
<protein>
    <recommendedName>
        <fullName evidence="1">ATP-dependent DNA helicase</fullName>
        <ecNumber evidence="1">5.6.2.3</ecNumber>
    </recommendedName>
</protein>
<dbReference type="InterPro" id="IPR010285">
    <property type="entry name" value="DNA_helicase_pif1-like_DEAD"/>
</dbReference>
<keyword evidence="1" id="KW-0347">Helicase</keyword>
<keyword evidence="1" id="KW-0233">DNA recombination</keyword>
<evidence type="ECO:0000313" key="4">
    <source>
        <dbReference type="RefSeq" id="XP_029652809.1"/>
    </source>
</evidence>
<gene>
    <name evidence="4" type="primary">LOC115225975</name>
</gene>
<keyword evidence="3" id="KW-1185">Reference proteome</keyword>
<evidence type="ECO:0000259" key="2">
    <source>
        <dbReference type="Pfam" id="PF05970"/>
    </source>
</evidence>
<keyword evidence="1" id="KW-0378">Hydrolase</keyword>
<evidence type="ECO:0000256" key="1">
    <source>
        <dbReference type="RuleBase" id="RU363044"/>
    </source>
</evidence>
<comment type="catalytic activity">
    <reaction evidence="1">
        <text>ATP + H2O = ADP + phosphate + H(+)</text>
        <dbReference type="Rhea" id="RHEA:13065"/>
        <dbReference type="ChEBI" id="CHEBI:15377"/>
        <dbReference type="ChEBI" id="CHEBI:15378"/>
        <dbReference type="ChEBI" id="CHEBI:30616"/>
        <dbReference type="ChEBI" id="CHEBI:43474"/>
        <dbReference type="ChEBI" id="CHEBI:456216"/>
        <dbReference type="EC" id="5.6.2.3"/>
    </reaction>
</comment>
<dbReference type="EC" id="5.6.2.3" evidence="1"/>
<dbReference type="Proteomes" id="UP000515154">
    <property type="component" value="Linkage group LG29"/>
</dbReference>
<comment type="cofactor">
    <cofactor evidence="1">
        <name>Mg(2+)</name>
        <dbReference type="ChEBI" id="CHEBI:18420"/>
    </cofactor>
</comment>
<name>A0A6P7TLL4_9MOLL</name>
<dbReference type="GO" id="GO:0000723">
    <property type="term" value="P:telomere maintenance"/>
    <property type="evidence" value="ECO:0007669"/>
    <property type="project" value="InterPro"/>
</dbReference>
<dbReference type="Pfam" id="PF05970">
    <property type="entry name" value="PIF1"/>
    <property type="match status" value="1"/>
</dbReference>
<keyword evidence="1" id="KW-0227">DNA damage</keyword>
<dbReference type="GO" id="GO:0043139">
    <property type="term" value="F:5'-3' DNA helicase activity"/>
    <property type="evidence" value="ECO:0007669"/>
    <property type="project" value="UniProtKB-EC"/>
</dbReference>
<dbReference type="GO" id="GO:0005524">
    <property type="term" value="F:ATP binding"/>
    <property type="evidence" value="ECO:0007669"/>
    <property type="project" value="UniProtKB-KW"/>
</dbReference>